<dbReference type="OrthoDB" id="768690at2759"/>
<dbReference type="Proteomes" id="UP000327157">
    <property type="component" value="Chromosome 6"/>
</dbReference>
<proteinExistence type="predicted"/>
<dbReference type="PANTHER" id="PTHR33512:SF4">
    <property type="entry name" value="PROTEIN, PUTATIVE (DUF1191)-RELATED"/>
    <property type="match status" value="1"/>
</dbReference>
<protein>
    <submittedName>
        <fullName evidence="2">Uncharacterized protein</fullName>
    </submittedName>
</protein>
<reference evidence="2 3" key="3">
    <citation type="submission" date="2019-11" db="EMBL/GenBank/DDBJ databases">
        <title>A de novo genome assembly of a pear dwarfing rootstock.</title>
        <authorList>
            <person name="Wang F."/>
            <person name="Wang J."/>
            <person name="Li S."/>
            <person name="Zhang Y."/>
            <person name="Fang M."/>
            <person name="Ma L."/>
            <person name="Zhao Y."/>
            <person name="Jiang S."/>
        </authorList>
    </citation>
    <scope>NUCLEOTIDE SEQUENCE [LARGE SCALE GENOMIC DNA]</scope>
    <source>
        <strain evidence="2">S2</strain>
        <tissue evidence="2">Leaf</tissue>
    </source>
</reference>
<comment type="caution">
    <text evidence="2">The sequence shown here is derived from an EMBL/GenBank/DDBJ whole genome shotgun (WGS) entry which is preliminary data.</text>
</comment>
<dbReference type="EMBL" id="SMOL01000120">
    <property type="protein sequence ID" value="KAB2632861.1"/>
    <property type="molecule type" value="Genomic_DNA"/>
</dbReference>
<dbReference type="PANTHER" id="PTHR33512">
    <property type="entry name" value="PROTEIN, PUTATIVE (DUF1191)-RELATED"/>
    <property type="match status" value="1"/>
</dbReference>
<evidence type="ECO:0000256" key="1">
    <source>
        <dbReference type="SAM" id="Phobius"/>
    </source>
</evidence>
<dbReference type="Pfam" id="PF06697">
    <property type="entry name" value="DUF1191"/>
    <property type="match status" value="2"/>
</dbReference>
<sequence length="187" mass="20730">MEVSMVRLLSRRLWNRGATNFSCFKIPSRTMPMPHVKDWLCASKFGQLFPNLTLDRSTSVAEKCASFSANGTVSLSEMRLPGACLTTEQGHFSIAVPSKRKGGLKHLWVIGFVLGFPPIVLAGYVGIVSSMHLKTKKIQTMEKQAEEDLFLENRCVYGSKMSCAAFTRTMPALENGYPCCGSSDYFI</sequence>
<organism evidence="2 3">
    <name type="scientific">Pyrus ussuriensis x Pyrus communis</name>
    <dbReference type="NCBI Taxonomy" id="2448454"/>
    <lineage>
        <taxon>Eukaryota</taxon>
        <taxon>Viridiplantae</taxon>
        <taxon>Streptophyta</taxon>
        <taxon>Embryophyta</taxon>
        <taxon>Tracheophyta</taxon>
        <taxon>Spermatophyta</taxon>
        <taxon>Magnoliopsida</taxon>
        <taxon>eudicotyledons</taxon>
        <taxon>Gunneridae</taxon>
        <taxon>Pentapetalae</taxon>
        <taxon>rosids</taxon>
        <taxon>fabids</taxon>
        <taxon>Rosales</taxon>
        <taxon>Rosaceae</taxon>
        <taxon>Amygdaloideae</taxon>
        <taxon>Maleae</taxon>
        <taxon>Pyrus</taxon>
    </lineage>
</organism>
<dbReference type="GO" id="GO:0016020">
    <property type="term" value="C:membrane"/>
    <property type="evidence" value="ECO:0007669"/>
    <property type="project" value="TreeGrafter"/>
</dbReference>
<dbReference type="AlphaFoldDB" id="A0A5N5I2X0"/>
<evidence type="ECO:0000313" key="3">
    <source>
        <dbReference type="Proteomes" id="UP000327157"/>
    </source>
</evidence>
<evidence type="ECO:0000313" key="2">
    <source>
        <dbReference type="EMBL" id="KAB2632861.1"/>
    </source>
</evidence>
<reference evidence="2 3" key="1">
    <citation type="submission" date="2019-09" db="EMBL/GenBank/DDBJ databases">
        <authorList>
            <person name="Ou C."/>
        </authorList>
    </citation>
    <scope>NUCLEOTIDE SEQUENCE [LARGE SCALE GENOMIC DNA]</scope>
    <source>
        <strain evidence="2">S2</strain>
        <tissue evidence="2">Leaf</tissue>
    </source>
</reference>
<dbReference type="InterPro" id="IPR010605">
    <property type="entry name" value="DUF1191"/>
</dbReference>
<keyword evidence="1" id="KW-0472">Membrane</keyword>
<gene>
    <name evidence="2" type="ORF">D8674_029108</name>
</gene>
<keyword evidence="3" id="KW-1185">Reference proteome</keyword>
<accession>A0A5N5I2X0</accession>
<keyword evidence="1" id="KW-0812">Transmembrane</keyword>
<reference evidence="3" key="2">
    <citation type="submission" date="2019-10" db="EMBL/GenBank/DDBJ databases">
        <title>A de novo genome assembly of a pear dwarfing rootstock.</title>
        <authorList>
            <person name="Wang F."/>
            <person name="Wang J."/>
            <person name="Li S."/>
            <person name="Zhang Y."/>
            <person name="Fang M."/>
            <person name="Ma L."/>
            <person name="Zhao Y."/>
            <person name="Jiang S."/>
        </authorList>
    </citation>
    <scope>NUCLEOTIDE SEQUENCE [LARGE SCALE GENOMIC DNA]</scope>
</reference>
<feature type="transmembrane region" description="Helical" evidence="1">
    <location>
        <begin position="107"/>
        <end position="127"/>
    </location>
</feature>
<name>A0A5N5I2X0_9ROSA</name>
<keyword evidence="1" id="KW-1133">Transmembrane helix</keyword>